<dbReference type="InterPro" id="IPR004564">
    <property type="entry name" value="OM_lipoprot_carrier_LolA-like"/>
</dbReference>
<dbReference type="CDD" id="cd16325">
    <property type="entry name" value="LolA"/>
    <property type="match status" value="1"/>
</dbReference>
<dbReference type="PANTHER" id="PTHR35869">
    <property type="entry name" value="OUTER-MEMBRANE LIPOPROTEIN CARRIER PROTEIN"/>
    <property type="match status" value="1"/>
</dbReference>
<keyword evidence="5 10" id="KW-0813">Transport</keyword>
<dbReference type="Gene3D" id="2.50.20.10">
    <property type="entry name" value="Lipoprotein localisation LolA/LolB/LppX"/>
    <property type="match status" value="1"/>
</dbReference>
<proteinExistence type="inferred from homology"/>
<evidence type="ECO:0000313" key="12">
    <source>
        <dbReference type="Proteomes" id="UP000246483"/>
    </source>
</evidence>
<evidence type="ECO:0000256" key="7">
    <source>
        <dbReference type="ARBA" id="ARBA00022764"/>
    </source>
</evidence>
<dbReference type="InterPro" id="IPR029046">
    <property type="entry name" value="LolA/LolB/LppX"/>
</dbReference>
<comment type="subcellular location">
    <subcellularLocation>
        <location evidence="1 10">Periplasm</location>
    </subcellularLocation>
</comment>
<gene>
    <name evidence="10" type="primary">lolA</name>
    <name evidence="11" type="ORF">DFR36_10242</name>
</gene>
<evidence type="ECO:0000313" key="11">
    <source>
        <dbReference type="EMBL" id="PWW47670.1"/>
    </source>
</evidence>
<dbReference type="RefSeq" id="WP_173370361.1">
    <property type="nucleotide sequence ID" value="NZ_ALEE01000369.1"/>
</dbReference>
<evidence type="ECO:0000256" key="6">
    <source>
        <dbReference type="ARBA" id="ARBA00022729"/>
    </source>
</evidence>
<dbReference type="GO" id="GO:0044874">
    <property type="term" value="P:lipoprotein localization to outer membrane"/>
    <property type="evidence" value="ECO:0007669"/>
    <property type="project" value="UniProtKB-UniRule"/>
</dbReference>
<keyword evidence="6" id="KW-0732">Signal</keyword>
<evidence type="ECO:0000256" key="5">
    <source>
        <dbReference type="ARBA" id="ARBA00022448"/>
    </source>
</evidence>
<comment type="caution">
    <text evidence="11">The sequence shown here is derived from an EMBL/GenBank/DDBJ whole genome shotgun (WGS) entry which is preliminary data.</text>
</comment>
<accession>A0A317RD54</accession>
<dbReference type="Proteomes" id="UP000246483">
    <property type="component" value="Unassembled WGS sequence"/>
</dbReference>
<organism evidence="11 12">
    <name type="scientific">Melaminivora alkalimesophila</name>
    <dbReference type="NCBI Taxonomy" id="1165852"/>
    <lineage>
        <taxon>Bacteria</taxon>
        <taxon>Pseudomonadati</taxon>
        <taxon>Pseudomonadota</taxon>
        <taxon>Betaproteobacteria</taxon>
        <taxon>Burkholderiales</taxon>
        <taxon>Comamonadaceae</taxon>
        <taxon>Melaminivora</taxon>
    </lineage>
</organism>
<comment type="function">
    <text evidence="10">Participates in the translocation of lipoproteins from the inner membrane to the outer membrane. Only forms a complex with a lipoprotein if the residue after the N-terminal Cys is not an aspartate (The Asp acts as a targeting signal to indicate that the lipoprotein should stay in the inner membrane).</text>
</comment>
<evidence type="ECO:0000256" key="8">
    <source>
        <dbReference type="ARBA" id="ARBA00022927"/>
    </source>
</evidence>
<protein>
    <recommendedName>
        <fullName evidence="4 10">Outer-membrane lipoprotein carrier protein</fullName>
    </recommendedName>
</protein>
<dbReference type="NCBIfam" id="TIGR00547">
    <property type="entry name" value="lolA"/>
    <property type="match status" value="1"/>
</dbReference>
<reference evidence="11 12" key="1">
    <citation type="submission" date="2018-05" db="EMBL/GenBank/DDBJ databases">
        <title>Genomic Encyclopedia of Type Strains, Phase IV (KMG-IV): sequencing the most valuable type-strain genomes for metagenomic binning, comparative biology and taxonomic classification.</title>
        <authorList>
            <person name="Goeker M."/>
        </authorList>
    </citation>
    <scope>NUCLEOTIDE SEQUENCE [LARGE SCALE GENOMIC DNA]</scope>
    <source>
        <strain evidence="11 12">DSM 26006</strain>
    </source>
</reference>
<keyword evidence="9 10" id="KW-0143">Chaperone</keyword>
<dbReference type="GO" id="GO:0042953">
    <property type="term" value="P:lipoprotein transport"/>
    <property type="evidence" value="ECO:0007669"/>
    <property type="project" value="InterPro"/>
</dbReference>
<keyword evidence="11" id="KW-0449">Lipoprotein</keyword>
<evidence type="ECO:0000256" key="9">
    <source>
        <dbReference type="ARBA" id="ARBA00023186"/>
    </source>
</evidence>
<comment type="subunit">
    <text evidence="3 10">Monomer.</text>
</comment>
<name>A0A317RD54_9BURK</name>
<evidence type="ECO:0000256" key="4">
    <source>
        <dbReference type="ARBA" id="ARBA00014035"/>
    </source>
</evidence>
<dbReference type="SUPFAM" id="SSF89392">
    <property type="entry name" value="Prokaryotic lipoproteins and lipoprotein localization factors"/>
    <property type="match status" value="1"/>
</dbReference>
<sequence length="218" mass="23651">MNEPEEATLKRFFAALVLAASPLWACADGLSGLEEFLRTARSGSADFTQTVTAPPKDGQAARTKTSSGTFMFQRPGRFSFVYRKPFEQTIVADGRTLWLYDADLNQVTQRAQDQALGSTPAALIASARDLQALRSDFTLEAAPDAEGLQWVLATPKAQGGQIRSVRVGLDGARLVALDIEDSFGQRSLIRFSGMQLNPVLPPDAFEFKVPAGADVLRQ</sequence>
<keyword evidence="7 10" id="KW-0574">Periplasm</keyword>
<keyword evidence="12" id="KW-1185">Reference proteome</keyword>
<comment type="similarity">
    <text evidence="2 10">Belongs to the LolA family.</text>
</comment>
<dbReference type="GO" id="GO:0042597">
    <property type="term" value="C:periplasmic space"/>
    <property type="evidence" value="ECO:0007669"/>
    <property type="project" value="UniProtKB-SubCell"/>
</dbReference>
<dbReference type="PANTHER" id="PTHR35869:SF1">
    <property type="entry name" value="OUTER-MEMBRANE LIPOPROTEIN CARRIER PROTEIN"/>
    <property type="match status" value="1"/>
</dbReference>
<evidence type="ECO:0000256" key="3">
    <source>
        <dbReference type="ARBA" id="ARBA00011245"/>
    </source>
</evidence>
<dbReference type="InterPro" id="IPR018323">
    <property type="entry name" value="OM_lipoprot_carrier_LolA_Pbac"/>
</dbReference>
<keyword evidence="8 10" id="KW-0653">Protein transport</keyword>
<dbReference type="AlphaFoldDB" id="A0A317RD54"/>
<dbReference type="HAMAP" id="MF_00240">
    <property type="entry name" value="LolA"/>
    <property type="match status" value="1"/>
</dbReference>
<dbReference type="EMBL" id="QGUB01000002">
    <property type="protein sequence ID" value="PWW47670.1"/>
    <property type="molecule type" value="Genomic_DNA"/>
</dbReference>
<evidence type="ECO:0000256" key="1">
    <source>
        <dbReference type="ARBA" id="ARBA00004418"/>
    </source>
</evidence>
<dbReference type="Pfam" id="PF03548">
    <property type="entry name" value="LolA"/>
    <property type="match status" value="1"/>
</dbReference>
<evidence type="ECO:0000256" key="10">
    <source>
        <dbReference type="HAMAP-Rule" id="MF_00240"/>
    </source>
</evidence>
<evidence type="ECO:0000256" key="2">
    <source>
        <dbReference type="ARBA" id="ARBA00007615"/>
    </source>
</evidence>